<gene>
    <name evidence="1" type="ORF">ASIM_LOCUS3866</name>
</gene>
<dbReference type="EMBL" id="UYRR01006324">
    <property type="protein sequence ID" value="VDK22526.1"/>
    <property type="molecule type" value="Genomic_DNA"/>
</dbReference>
<name>A0A3P6NA69_ANISI</name>
<reference evidence="1 2" key="1">
    <citation type="submission" date="2018-11" db="EMBL/GenBank/DDBJ databases">
        <authorList>
            <consortium name="Pathogen Informatics"/>
        </authorList>
    </citation>
    <scope>NUCLEOTIDE SEQUENCE [LARGE SCALE GENOMIC DNA]</scope>
</reference>
<dbReference type="Proteomes" id="UP000267096">
    <property type="component" value="Unassembled WGS sequence"/>
</dbReference>
<dbReference type="AlphaFoldDB" id="A0A3P6NA69"/>
<organism evidence="1 2">
    <name type="scientific">Anisakis simplex</name>
    <name type="common">Herring worm</name>
    <dbReference type="NCBI Taxonomy" id="6269"/>
    <lineage>
        <taxon>Eukaryota</taxon>
        <taxon>Metazoa</taxon>
        <taxon>Ecdysozoa</taxon>
        <taxon>Nematoda</taxon>
        <taxon>Chromadorea</taxon>
        <taxon>Rhabditida</taxon>
        <taxon>Spirurina</taxon>
        <taxon>Ascaridomorpha</taxon>
        <taxon>Ascaridoidea</taxon>
        <taxon>Anisakidae</taxon>
        <taxon>Anisakis</taxon>
        <taxon>Anisakis simplex complex</taxon>
    </lineage>
</organism>
<sequence>MSELNECALFDSNAIKTAQDSSKDEAAVGGM</sequence>
<proteinExistence type="predicted"/>
<protein>
    <submittedName>
        <fullName evidence="1">Uncharacterized protein</fullName>
    </submittedName>
</protein>
<evidence type="ECO:0000313" key="2">
    <source>
        <dbReference type="Proteomes" id="UP000267096"/>
    </source>
</evidence>
<evidence type="ECO:0000313" key="1">
    <source>
        <dbReference type="EMBL" id="VDK22526.1"/>
    </source>
</evidence>
<accession>A0A3P6NA69</accession>
<keyword evidence="2" id="KW-1185">Reference proteome</keyword>